<organism evidence="2 3">
    <name type="scientific">Salinibacter ruber (strain M8)</name>
    <dbReference type="NCBI Taxonomy" id="761659"/>
    <lineage>
        <taxon>Bacteria</taxon>
        <taxon>Pseudomonadati</taxon>
        <taxon>Rhodothermota</taxon>
        <taxon>Rhodothermia</taxon>
        <taxon>Rhodothermales</taxon>
        <taxon>Salinibacteraceae</taxon>
        <taxon>Salinibacter</taxon>
    </lineage>
</organism>
<feature type="region of interest" description="Disordered" evidence="1">
    <location>
        <begin position="131"/>
        <end position="173"/>
    </location>
</feature>
<reference evidence="3" key="2">
    <citation type="submission" date="2010-04" db="EMBL/GenBank/DDBJ databases">
        <title>Genome sequence of Salinibacter ruber M8.</title>
        <authorList>
            <consortium name="Genoscope"/>
        </authorList>
    </citation>
    <scope>NUCLEOTIDE SEQUENCE [LARGE SCALE GENOMIC DNA]</scope>
    <source>
        <strain evidence="3">M8</strain>
    </source>
</reference>
<protein>
    <recommendedName>
        <fullName evidence="4">DUF177 domain-containing protein</fullName>
    </recommendedName>
</protein>
<evidence type="ECO:0000256" key="1">
    <source>
        <dbReference type="SAM" id="MobiDB-lite"/>
    </source>
</evidence>
<sequence length="173" mass="19256">MVPLGRMLTIDITSLSTGIHHVEFAPSASQADLDPTTFSDVQVDAELQYHRDRILVKMHATATAELTCDRTLQPYDEALEGQYNVLFGPPSMVGQEGDEFEEVRPLDASDREIDLTDMVRDTLLLAIPQRRIAPGAEDEPIEREFGGTDDADEDDSAPVDPRWSALEELKDDE</sequence>
<reference evidence="2 3" key="1">
    <citation type="journal article" date="2010" name="ISME J.">
        <title>Fine-scale evolution: genomic, phenotypic and ecological differentiation in two coexisting Salinibacter ruber strains.</title>
        <authorList>
            <person name="Pena A."/>
            <person name="Teeling H."/>
            <person name="Huerta-Cepas J."/>
            <person name="Santos F."/>
            <person name="Yarza P."/>
            <person name="Brito-Echeverria J."/>
            <person name="Lucio M."/>
            <person name="Schmitt-Kopplin P."/>
            <person name="Meseguer I."/>
            <person name="Schenowitz C."/>
            <person name="Dossat C."/>
            <person name="Barbe V."/>
            <person name="Dopazo J."/>
            <person name="Rossello-Mora R."/>
            <person name="Schuler M."/>
            <person name="Glockner F.O."/>
            <person name="Amann R."/>
            <person name="Gabaldon T."/>
            <person name="Anton J."/>
        </authorList>
    </citation>
    <scope>NUCLEOTIDE SEQUENCE [LARGE SCALE GENOMIC DNA]</scope>
    <source>
        <strain evidence="2 3">M8</strain>
    </source>
</reference>
<gene>
    <name evidence="2" type="ordered locus">SRM_00037</name>
</gene>
<dbReference type="KEGG" id="srm:SRM_00037"/>
<dbReference type="HOGENOM" id="CLU_1617715_0_0_10"/>
<feature type="compositionally biased region" description="Acidic residues" evidence="1">
    <location>
        <begin position="136"/>
        <end position="157"/>
    </location>
</feature>
<proteinExistence type="predicted"/>
<dbReference type="InterPro" id="IPR003772">
    <property type="entry name" value="YceD"/>
</dbReference>
<dbReference type="AlphaFoldDB" id="D5H4K3"/>
<accession>D5H4K3</accession>
<dbReference type="Proteomes" id="UP000000933">
    <property type="component" value="Chromosome"/>
</dbReference>
<evidence type="ECO:0000313" key="2">
    <source>
        <dbReference type="EMBL" id="CBH22958.1"/>
    </source>
</evidence>
<name>D5H4K3_SALRM</name>
<evidence type="ECO:0008006" key="4">
    <source>
        <dbReference type="Google" id="ProtNLM"/>
    </source>
</evidence>
<dbReference type="EMBL" id="FP565814">
    <property type="protein sequence ID" value="CBH22958.1"/>
    <property type="molecule type" value="Genomic_DNA"/>
</dbReference>
<dbReference type="Pfam" id="PF02620">
    <property type="entry name" value="YceD"/>
    <property type="match status" value="1"/>
</dbReference>
<evidence type="ECO:0000313" key="3">
    <source>
        <dbReference type="Proteomes" id="UP000000933"/>
    </source>
</evidence>